<dbReference type="InterPro" id="IPR015330">
    <property type="entry name" value="DNA_primase/pol_bifunc_N"/>
</dbReference>
<evidence type="ECO:0000313" key="2">
    <source>
        <dbReference type="EMBL" id="QBI53438.1"/>
    </source>
</evidence>
<sequence>MDRRCEQCPTPLPTMARRHARYCSARCRQVASRARRRAAAAALPRALVERDRWVRHSPTKVPLTTTGRPASSTDATTWSTYATAATSRVGAGLGLVLDGDGLVCLDLDHCLTPDGHARSWAQPLLDQLPATYIEVSPSGDGLHVWGYGDLAHGRRLVYGAGTVEVYGAGRYITVTHRPWHRAPSQLADLSAVLAELL</sequence>
<gene>
    <name evidence="2" type="ORF">EKD16_08220</name>
</gene>
<dbReference type="Proteomes" id="UP000292235">
    <property type="component" value="Chromosome"/>
</dbReference>
<evidence type="ECO:0000259" key="1">
    <source>
        <dbReference type="Pfam" id="PF09250"/>
    </source>
</evidence>
<organism evidence="2 3">
    <name type="scientific">Streptomonospora litoralis</name>
    <dbReference type="NCBI Taxonomy" id="2498135"/>
    <lineage>
        <taxon>Bacteria</taxon>
        <taxon>Bacillati</taxon>
        <taxon>Actinomycetota</taxon>
        <taxon>Actinomycetes</taxon>
        <taxon>Streptosporangiales</taxon>
        <taxon>Nocardiopsidaceae</taxon>
        <taxon>Streptomonospora</taxon>
    </lineage>
</organism>
<evidence type="ECO:0000313" key="3">
    <source>
        <dbReference type="Proteomes" id="UP000292235"/>
    </source>
</evidence>
<dbReference type="RefSeq" id="WP_207391460.1">
    <property type="nucleotide sequence ID" value="NZ_CP036455.1"/>
</dbReference>
<protein>
    <recommendedName>
        <fullName evidence="1">DNA primase/polymerase bifunctional N-terminal domain-containing protein</fullName>
    </recommendedName>
</protein>
<feature type="domain" description="DNA primase/polymerase bifunctional N-terminal" evidence="1">
    <location>
        <begin position="56"/>
        <end position="175"/>
    </location>
</feature>
<name>A0A4P6PYW5_9ACTN</name>
<proteinExistence type="predicted"/>
<dbReference type="EMBL" id="CP036455">
    <property type="protein sequence ID" value="QBI53438.1"/>
    <property type="molecule type" value="Genomic_DNA"/>
</dbReference>
<dbReference type="AlphaFoldDB" id="A0A4P6PYW5"/>
<dbReference type="Pfam" id="PF09250">
    <property type="entry name" value="Prim-Pol"/>
    <property type="match status" value="1"/>
</dbReference>
<reference evidence="2 3" key="1">
    <citation type="submission" date="2019-02" db="EMBL/GenBank/DDBJ databases">
        <authorList>
            <person name="Khodamoradi S."/>
            <person name="Hahnke R.L."/>
            <person name="Kaempfer P."/>
            <person name="Schumann P."/>
            <person name="Rohde M."/>
            <person name="Steinert M."/>
            <person name="Luzhetskyy A."/>
            <person name="Wink J."/>
            <person name="Ruckert C."/>
        </authorList>
    </citation>
    <scope>NUCLEOTIDE SEQUENCE [LARGE SCALE GENOMIC DNA]</scope>
    <source>
        <strain evidence="2 3">M2</strain>
    </source>
</reference>
<dbReference type="KEGG" id="strr:EKD16_08220"/>
<accession>A0A4P6PYW5</accession>
<keyword evidence="3" id="KW-1185">Reference proteome</keyword>